<dbReference type="RefSeq" id="XP_066627906.1">
    <property type="nucleotide sequence ID" value="XM_066781623.1"/>
</dbReference>
<keyword evidence="3" id="KW-1185">Reference proteome</keyword>
<evidence type="ECO:0000313" key="3">
    <source>
        <dbReference type="Proteomes" id="UP001430584"/>
    </source>
</evidence>
<sequence length="77" mass="8276">MHFTAFFTFALLGAAAASPVLEARQKDGDLGSGGNFLTAQIYCPLYKYCKDYGITRAQCNADCCDIKTGWGRGCPGK</sequence>
<comment type="caution">
    <text evidence="2">The sequence shown here is derived from an EMBL/GenBank/DDBJ whole genome shotgun (WGS) entry which is preliminary data.</text>
</comment>
<evidence type="ECO:0000313" key="2">
    <source>
        <dbReference type="EMBL" id="KAL0253262.1"/>
    </source>
</evidence>
<accession>A0ABR3BXY3</accession>
<gene>
    <name evidence="2" type="ORF">SLS55_010234</name>
</gene>
<dbReference type="EMBL" id="JAJVCZ030000012">
    <property type="protein sequence ID" value="KAL0253262.1"/>
    <property type="molecule type" value="Genomic_DNA"/>
</dbReference>
<feature type="signal peptide" evidence="1">
    <location>
        <begin position="1"/>
        <end position="17"/>
    </location>
</feature>
<dbReference type="GeneID" id="92014319"/>
<proteinExistence type="predicted"/>
<name>A0ABR3BXY3_9PEZI</name>
<feature type="chain" id="PRO_5045831025" evidence="1">
    <location>
        <begin position="18"/>
        <end position="77"/>
    </location>
</feature>
<organism evidence="2 3">
    <name type="scientific">Diplodia seriata</name>
    <dbReference type="NCBI Taxonomy" id="420778"/>
    <lineage>
        <taxon>Eukaryota</taxon>
        <taxon>Fungi</taxon>
        <taxon>Dikarya</taxon>
        <taxon>Ascomycota</taxon>
        <taxon>Pezizomycotina</taxon>
        <taxon>Dothideomycetes</taxon>
        <taxon>Dothideomycetes incertae sedis</taxon>
        <taxon>Botryosphaeriales</taxon>
        <taxon>Botryosphaeriaceae</taxon>
        <taxon>Diplodia</taxon>
    </lineage>
</organism>
<protein>
    <submittedName>
        <fullName evidence="2">Uncharacterized protein</fullName>
    </submittedName>
</protein>
<dbReference type="Proteomes" id="UP001430584">
    <property type="component" value="Unassembled WGS sequence"/>
</dbReference>
<evidence type="ECO:0000256" key="1">
    <source>
        <dbReference type="SAM" id="SignalP"/>
    </source>
</evidence>
<reference evidence="2 3" key="1">
    <citation type="submission" date="2024-02" db="EMBL/GenBank/DDBJ databases">
        <title>De novo assembly and annotation of 12 fungi associated with fruit tree decline syndrome in Ontario, Canada.</title>
        <authorList>
            <person name="Sulman M."/>
            <person name="Ellouze W."/>
            <person name="Ilyukhin E."/>
        </authorList>
    </citation>
    <scope>NUCLEOTIDE SEQUENCE [LARGE SCALE GENOMIC DNA]</scope>
    <source>
        <strain evidence="2 3">FDS-637</strain>
    </source>
</reference>
<keyword evidence="1" id="KW-0732">Signal</keyword>